<dbReference type="Gene3D" id="3.30.572.10">
    <property type="entry name" value="Thymidylate synthase/dCMP hydroxymethylase domain"/>
    <property type="match status" value="1"/>
</dbReference>
<dbReference type="InterPro" id="IPR045097">
    <property type="entry name" value="Thymidate_synth/dCMP_Mease"/>
</dbReference>
<dbReference type="InterPro" id="IPR023451">
    <property type="entry name" value="Thymidate_synth/dCMP_Mease_dom"/>
</dbReference>
<dbReference type="PANTHER" id="PTHR11548:SF2">
    <property type="entry name" value="THYMIDYLATE SYNTHASE"/>
    <property type="match status" value="1"/>
</dbReference>
<evidence type="ECO:0000256" key="5">
    <source>
        <dbReference type="ARBA" id="ARBA00022603"/>
    </source>
</evidence>
<dbReference type="CDD" id="cd00351">
    <property type="entry name" value="TS_Pyrimidine_HMase"/>
    <property type="match status" value="1"/>
</dbReference>
<dbReference type="GO" id="GO:0006231">
    <property type="term" value="P:dTMP biosynthetic process"/>
    <property type="evidence" value="ECO:0007669"/>
    <property type="project" value="InterPro"/>
</dbReference>
<feature type="domain" description="Thymidylate synthase/dCMP hydroxymethylase" evidence="10">
    <location>
        <begin position="30"/>
        <end position="311"/>
    </location>
</feature>
<evidence type="ECO:0000256" key="6">
    <source>
        <dbReference type="ARBA" id="ARBA00022679"/>
    </source>
</evidence>
<evidence type="ECO:0000256" key="3">
    <source>
        <dbReference type="ARBA" id="ARBA00011947"/>
    </source>
</evidence>
<dbReference type="Pfam" id="PF00303">
    <property type="entry name" value="Thymidylat_synt"/>
    <property type="match status" value="1"/>
</dbReference>
<dbReference type="PRINTS" id="PR00108">
    <property type="entry name" value="THYMDSNTHASE"/>
</dbReference>
<evidence type="ECO:0000256" key="7">
    <source>
        <dbReference type="ARBA" id="ARBA00022727"/>
    </source>
</evidence>
<dbReference type="NCBIfam" id="NF002497">
    <property type="entry name" value="PRK01827.1-3"/>
    <property type="match status" value="1"/>
</dbReference>
<protein>
    <recommendedName>
        <fullName evidence="4">Thymidylate synthase</fullName>
        <ecNumber evidence="3">2.1.1.45</ecNumber>
    </recommendedName>
</protein>
<evidence type="ECO:0000256" key="4">
    <source>
        <dbReference type="ARBA" id="ARBA00015931"/>
    </source>
</evidence>
<keyword evidence="7" id="KW-0545">Nucleotide biosynthesis</keyword>
<dbReference type="FunFam" id="3.30.572.10:FF:000002">
    <property type="entry name" value="Possible thymidylate synthase"/>
    <property type="match status" value="1"/>
</dbReference>
<dbReference type="InterPro" id="IPR020940">
    <property type="entry name" value="Thymidylate_synthase_AS"/>
</dbReference>
<dbReference type="HAMAP" id="MF_00008">
    <property type="entry name" value="Thymidy_synth_bact"/>
    <property type="match status" value="1"/>
</dbReference>
<evidence type="ECO:0000313" key="11">
    <source>
        <dbReference type="EMBL" id="CAB3267404.1"/>
    </source>
</evidence>
<dbReference type="InterPro" id="IPR000398">
    <property type="entry name" value="Thymidylate_synthase"/>
</dbReference>
<evidence type="ECO:0000259" key="10">
    <source>
        <dbReference type="Pfam" id="PF00303"/>
    </source>
</evidence>
<dbReference type="GO" id="GO:0032259">
    <property type="term" value="P:methylation"/>
    <property type="evidence" value="ECO:0007669"/>
    <property type="project" value="UniProtKB-KW"/>
</dbReference>
<dbReference type="AlphaFoldDB" id="A0A6F9DVD3"/>
<dbReference type="PROSITE" id="PS00091">
    <property type="entry name" value="THYMIDYLATE_SYNTHASE"/>
    <property type="match status" value="1"/>
</dbReference>
<dbReference type="GO" id="GO:0005829">
    <property type="term" value="C:cytosol"/>
    <property type="evidence" value="ECO:0007669"/>
    <property type="project" value="TreeGrafter"/>
</dbReference>
<proteinExistence type="evidence at transcript level"/>
<dbReference type="UniPathway" id="UPA00575"/>
<dbReference type="SUPFAM" id="SSF55831">
    <property type="entry name" value="Thymidylate synthase/dCMP hydroxymethylase"/>
    <property type="match status" value="1"/>
</dbReference>
<comment type="catalytic activity">
    <reaction evidence="8">
        <text>dUMP + (6R)-5,10-methylene-5,6,7,8-tetrahydrofolate = 7,8-dihydrofolate + dTMP</text>
        <dbReference type="Rhea" id="RHEA:12104"/>
        <dbReference type="ChEBI" id="CHEBI:15636"/>
        <dbReference type="ChEBI" id="CHEBI:57451"/>
        <dbReference type="ChEBI" id="CHEBI:63528"/>
        <dbReference type="ChEBI" id="CHEBI:246422"/>
        <dbReference type="EC" id="2.1.1.45"/>
    </reaction>
</comment>
<keyword evidence="5" id="KW-0489">Methyltransferase</keyword>
<reference evidence="11" key="1">
    <citation type="submission" date="2020-04" db="EMBL/GenBank/DDBJ databases">
        <authorList>
            <person name="Neveu A P."/>
        </authorList>
    </citation>
    <scope>NUCLEOTIDE SEQUENCE</scope>
    <source>
        <tissue evidence="11">Whole embryo</tissue>
    </source>
</reference>
<evidence type="ECO:0000256" key="9">
    <source>
        <dbReference type="PROSITE-ProRule" id="PRU10016"/>
    </source>
</evidence>
<name>A0A6F9DVD3_9ASCI</name>
<dbReference type="NCBIfam" id="TIGR03284">
    <property type="entry name" value="thym_sym"/>
    <property type="match status" value="1"/>
</dbReference>
<evidence type="ECO:0000256" key="2">
    <source>
        <dbReference type="ARBA" id="ARBA00009972"/>
    </source>
</evidence>
<dbReference type="EC" id="2.1.1.45" evidence="3"/>
<organism evidence="11">
    <name type="scientific">Phallusia mammillata</name>
    <dbReference type="NCBI Taxonomy" id="59560"/>
    <lineage>
        <taxon>Eukaryota</taxon>
        <taxon>Metazoa</taxon>
        <taxon>Chordata</taxon>
        <taxon>Tunicata</taxon>
        <taxon>Ascidiacea</taxon>
        <taxon>Phlebobranchia</taxon>
        <taxon>Ascidiidae</taxon>
        <taxon>Phallusia</taxon>
    </lineage>
</organism>
<sequence length="311" mass="35799">METISTNLVTNNSEENKENIKVEENHDESKYLDLIRQIMKHGNIKGDRTGTGTKSIFGAQMRFSLRDSFPLLTTKRVFFRGLAEELLWFIRGSTSAKELSDKNVHIWDANGSREFLDGLGLTDREEFDLGPIYGFQWRHFGAEYKTMHDDYTGHGVDQLQQVIDKIRNNPDDRRIIMCAWNPRDLHKMALPPCHALCQFYVCNGELSCQLYQRSGDMGLGVPFNIASYALLTCMIAHITGLKCGDFVHTLGDAHVYLNHIEPLNKQLQRKPKPFPKLRFAREVKCIDDFTMDDFIIEDYHPHPKIAMKMAV</sequence>
<keyword evidence="6" id="KW-0808">Transferase</keyword>
<dbReference type="GO" id="GO:0004799">
    <property type="term" value="F:thymidylate synthase activity"/>
    <property type="evidence" value="ECO:0007669"/>
    <property type="project" value="UniProtKB-EC"/>
</dbReference>
<dbReference type="GO" id="GO:0005739">
    <property type="term" value="C:mitochondrion"/>
    <property type="evidence" value="ECO:0007669"/>
    <property type="project" value="TreeGrafter"/>
</dbReference>
<dbReference type="InterPro" id="IPR036926">
    <property type="entry name" value="Thymidate_synth/dCMP_Mease_sf"/>
</dbReference>
<feature type="active site" evidence="9">
    <location>
        <position position="193"/>
    </location>
</feature>
<gene>
    <name evidence="11" type="primary">Tyms</name>
</gene>
<comment type="similarity">
    <text evidence="2">Belongs to the thymidylate synthase family.</text>
</comment>
<dbReference type="GO" id="GO:0006235">
    <property type="term" value="P:dTTP biosynthetic process"/>
    <property type="evidence" value="ECO:0007669"/>
    <property type="project" value="UniProtKB-UniPathway"/>
</dbReference>
<accession>A0A6F9DVD3</accession>
<comment type="pathway">
    <text evidence="1">Pyrimidine metabolism; dTTP biosynthesis.</text>
</comment>
<dbReference type="PANTHER" id="PTHR11548">
    <property type="entry name" value="THYMIDYLATE SYNTHASE 1"/>
    <property type="match status" value="1"/>
</dbReference>
<evidence type="ECO:0000256" key="8">
    <source>
        <dbReference type="ARBA" id="ARBA00047344"/>
    </source>
</evidence>
<evidence type="ECO:0000256" key="1">
    <source>
        <dbReference type="ARBA" id="ARBA00004992"/>
    </source>
</evidence>
<dbReference type="EMBL" id="LR791542">
    <property type="protein sequence ID" value="CAB3267404.1"/>
    <property type="molecule type" value="mRNA"/>
</dbReference>